<dbReference type="Pfam" id="PF00581">
    <property type="entry name" value="Rhodanese"/>
    <property type="match status" value="1"/>
</dbReference>
<dbReference type="InterPro" id="IPR001763">
    <property type="entry name" value="Rhodanese-like_dom"/>
</dbReference>
<dbReference type="Proteomes" id="UP001642484">
    <property type="component" value="Unassembled WGS sequence"/>
</dbReference>
<organism evidence="1 2">
    <name type="scientific">Durusdinium trenchii</name>
    <dbReference type="NCBI Taxonomy" id="1381693"/>
    <lineage>
        <taxon>Eukaryota</taxon>
        <taxon>Sar</taxon>
        <taxon>Alveolata</taxon>
        <taxon>Dinophyceae</taxon>
        <taxon>Suessiales</taxon>
        <taxon>Symbiodiniaceae</taxon>
        <taxon>Durusdinium</taxon>
    </lineage>
</organism>
<dbReference type="SMART" id="SM00450">
    <property type="entry name" value="RHOD"/>
    <property type="match status" value="1"/>
</dbReference>
<comment type="caution">
    <text evidence="1">The sequence shown here is derived from an EMBL/GenBank/DDBJ whole genome shotgun (WGS) entry which is preliminary data.</text>
</comment>
<dbReference type="EMBL" id="CAXAMN010003470">
    <property type="protein sequence ID" value="CAK9004770.1"/>
    <property type="molecule type" value="Genomic_DNA"/>
</dbReference>
<gene>
    <name evidence="1" type="ORF">CCMP2556_LOCUS7807</name>
</gene>
<reference evidence="1 2" key="1">
    <citation type="submission" date="2024-02" db="EMBL/GenBank/DDBJ databases">
        <authorList>
            <person name="Chen Y."/>
            <person name="Shah S."/>
            <person name="Dougan E. K."/>
            <person name="Thang M."/>
            <person name="Chan C."/>
        </authorList>
    </citation>
    <scope>NUCLEOTIDE SEQUENCE [LARGE SCALE GENOMIC DNA]</scope>
</reference>
<name>A0ABP0IQ97_9DINO</name>
<proteinExistence type="predicted"/>
<dbReference type="Gene3D" id="3.40.250.10">
    <property type="entry name" value="Rhodanese-like domain"/>
    <property type="match status" value="1"/>
</dbReference>
<protein>
    <submittedName>
        <fullName evidence="1">Uncharacterized protein</fullName>
    </submittedName>
</protein>
<evidence type="ECO:0000313" key="2">
    <source>
        <dbReference type="Proteomes" id="UP001642484"/>
    </source>
</evidence>
<dbReference type="SUPFAM" id="SSF52821">
    <property type="entry name" value="Rhodanese/Cell cycle control phosphatase"/>
    <property type="match status" value="1"/>
</dbReference>
<keyword evidence="2" id="KW-1185">Reference proteome</keyword>
<sequence length="136" mass="14971">MKVYVPPTSEELTVGSNAFKARVAQVRPILGDRLIEVPQAVEMIKKGAAFVDVRTREQIQSQTNGQIPADATVIPFDDWVGGIPPVFRGKKIILTCWKGNKSTLAWESLRSQFADAYVLKGGFNAWEADGLPIKTI</sequence>
<dbReference type="CDD" id="cd00158">
    <property type="entry name" value="RHOD"/>
    <property type="match status" value="1"/>
</dbReference>
<dbReference type="PROSITE" id="PS50206">
    <property type="entry name" value="RHODANESE_3"/>
    <property type="match status" value="1"/>
</dbReference>
<accession>A0ABP0IQ97</accession>
<evidence type="ECO:0000313" key="1">
    <source>
        <dbReference type="EMBL" id="CAK9004770.1"/>
    </source>
</evidence>
<dbReference type="InterPro" id="IPR036873">
    <property type="entry name" value="Rhodanese-like_dom_sf"/>
</dbReference>